<feature type="domain" description="Ig-like" evidence="5">
    <location>
        <begin position="25"/>
        <end position="138"/>
    </location>
</feature>
<feature type="transmembrane region" description="Helical" evidence="4">
    <location>
        <begin position="181"/>
        <end position="203"/>
    </location>
</feature>
<dbReference type="GO" id="GO:0050852">
    <property type="term" value="P:T cell receptor signaling pathway"/>
    <property type="evidence" value="ECO:0007669"/>
    <property type="project" value="TreeGrafter"/>
</dbReference>
<dbReference type="InterPro" id="IPR007110">
    <property type="entry name" value="Ig-like_dom"/>
</dbReference>
<evidence type="ECO:0000256" key="2">
    <source>
        <dbReference type="ARBA" id="ARBA00023136"/>
    </source>
</evidence>
<dbReference type="Pfam" id="PF07686">
    <property type="entry name" value="V-set"/>
    <property type="match status" value="1"/>
</dbReference>
<sequence>MYSSISQAFSVIRCFFHKKLQQSFPMATSLKGLFCAFLCSFVFLGSKCQDQLNAKPGEDIVLQCQAPRGAAIGLIQWTRPDLKSGDVFFYRDGNSHDNYQHASFRGRVKLRDPQMKDGDVSVILQNVTINDAGRYDCRTIINSGSTEPATPQLMNNIHLMVTESGHTPGNITDGENTRGHYLLFVPFISCIAVVLGLFLKITLQNSNIHLMKNFSHHQQT</sequence>
<keyword evidence="4" id="KW-0812">Transmembrane</keyword>
<dbReference type="AlphaFoldDB" id="A0A6G1Q6R9"/>
<dbReference type="PANTHER" id="PTHR24100:SF151">
    <property type="entry name" value="ICOS LIGAND"/>
    <property type="match status" value="1"/>
</dbReference>
<evidence type="ECO:0000313" key="7">
    <source>
        <dbReference type="Proteomes" id="UP000503349"/>
    </source>
</evidence>
<reference evidence="6 7" key="1">
    <citation type="submission" date="2019-02" db="EMBL/GenBank/DDBJ databases">
        <title>Opniocepnalus argus genome.</title>
        <authorList>
            <person name="Zhou C."/>
            <person name="Xiao S."/>
        </authorList>
    </citation>
    <scope>NUCLEOTIDE SEQUENCE [LARGE SCALE GENOMIC DNA]</scope>
    <source>
        <strain evidence="6">OARG1902GOOAL</strain>
        <tissue evidence="6">Muscle</tissue>
    </source>
</reference>
<dbReference type="Proteomes" id="UP000503349">
    <property type="component" value="Chromosome 13"/>
</dbReference>
<proteinExistence type="predicted"/>
<name>A0A6G1Q6R9_CHAAH</name>
<protein>
    <submittedName>
        <fullName evidence="6">Butyrophilin-like protein 2</fullName>
    </submittedName>
</protein>
<dbReference type="InterPro" id="IPR013106">
    <property type="entry name" value="Ig_V-set"/>
</dbReference>
<keyword evidence="4" id="KW-1133">Transmembrane helix</keyword>
<comment type="subcellular location">
    <subcellularLocation>
        <location evidence="1">Membrane</location>
    </subcellularLocation>
</comment>
<dbReference type="GO" id="GO:0001817">
    <property type="term" value="P:regulation of cytokine production"/>
    <property type="evidence" value="ECO:0007669"/>
    <property type="project" value="TreeGrafter"/>
</dbReference>
<keyword evidence="3" id="KW-0393">Immunoglobulin domain</keyword>
<dbReference type="InterPro" id="IPR036179">
    <property type="entry name" value="Ig-like_dom_sf"/>
</dbReference>
<dbReference type="PROSITE" id="PS50835">
    <property type="entry name" value="IG_LIKE"/>
    <property type="match status" value="1"/>
</dbReference>
<keyword evidence="2 4" id="KW-0472">Membrane</keyword>
<evidence type="ECO:0000313" key="6">
    <source>
        <dbReference type="EMBL" id="KAF3698212.1"/>
    </source>
</evidence>
<organism evidence="6 7">
    <name type="scientific">Channa argus</name>
    <name type="common">Northern snakehead</name>
    <name type="synonym">Ophicephalus argus</name>
    <dbReference type="NCBI Taxonomy" id="215402"/>
    <lineage>
        <taxon>Eukaryota</taxon>
        <taxon>Metazoa</taxon>
        <taxon>Chordata</taxon>
        <taxon>Craniata</taxon>
        <taxon>Vertebrata</taxon>
        <taxon>Euteleostomi</taxon>
        <taxon>Actinopterygii</taxon>
        <taxon>Neopterygii</taxon>
        <taxon>Teleostei</taxon>
        <taxon>Neoteleostei</taxon>
        <taxon>Acanthomorphata</taxon>
        <taxon>Anabantaria</taxon>
        <taxon>Anabantiformes</taxon>
        <taxon>Channoidei</taxon>
        <taxon>Channidae</taxon>
        <taxon>Channa</taxon>
    </lineage>
</organism>
<dbReference type="EMBL" id="CM015724">
    <property type="protein sequence ID" value="KAF3698212.1"/>
    <property type="molecule type" value="Genomic_DNA"/>
</dbReference>
<dbReference type="GO" id="GO:0009897">
    <property type="term" value="C:external side of plasma membrane"/>
    <property type="evidence" value="ECO:0007669"/>
    <property type="project" value="TreeGrafter"/>
</dbReference>
<dbReference type="InterPro" id="IPR050504">
    <property type="entry name" value="IgSF_BTN/MOG"/>
</dbReference>
<dbReference type="Gene3D" id="2.60.40.10">
    <property type="entry name" value="Immunoglobulins"/>
    <property type="match status" value="1"/>
</dbReference>
<evidence type="ECO:0000256" key="1">
    <source>
        <dbReference type="ARBA" id="ARBA00004370"/>
    </source>
</evidence>
<reference evidence="7" key="2">
    <citation type="submission" date="2019-02" db="EMBL/GenBank/DDBJ databases">
        <title>Opniocepnalus argus Var Kimnra genome.</title>
        <authorList>
            <person name="Zhou C."/>
            <person name="Xiao S."/>
        </authorList>
    </citation>
    <scope>NUCLEOTIDE SEQUENCE [LARGE SCALE GENOMIC DNA]</scope>
</reference>
<dbReference type="GO" id="GO:0005102">
    <property type="term" value="F:signaling receptor binding"/>
    <property type="evidence" value="ECO:0007669"/>
    <property type="project" value="TreeGrafter"/>
</dbReference>
<keyword evidence="7" id="KW-1185">Reference proteome</keyword>
<dbReference type="SMART" id="SM00409">
    <property type="entry name" value="IG"/>
    <property type="match status" value="1"/>
</dbReference>
<dbReference type="PANTHER" id="PTHR24100">
    <property type="entry name" value="BUTYROPHILIN"/>
    <property type="match status" value="1"/>
</dbReference>
<dbReference type="InterPro" id="IPR003599">
    <property type="entry name" value="Ig_sub"/>
</dbReference>
<dbReference type="InterPro" id="IPR013783">
    <property type="entry name" value="Ig-like_fold"/>
</dbReference>
<evidence type="ECO:0000259" key="5">
    <source>
        <dbReference type="PROSITE" id="PS50835"/>
    </source>
</evidence>
<evidence type="ECO:0000256" key="4">
    <source>
        <dbReference type="SAM" id="Phobius"/>
    </source>
</evidence>
<dbReference type="SUPFAM" id="SSF48726">
    <property type="entry name" value="Immunoglobulin"/>
    <property type="match status" value="1"/>
</dbReference>
<evidence type="ECO:0000256" key="3">
    <source>
        <dbReference type="ARBA" id="ARBA00023319"/>
    </source>
</evidence>
<accession>A0A6G1Q6R9</accession>
<gene>
    <name evidence="6" type="ORF">EXN66_Car013893</name>
</gene>